<feature type="region of interest" description="Disordered" evidence="1">
    <location>
        <begin position="832"/>
        <end position="854"/>
    </location>
</feature>
<organism evidence="2 3">
    <name type="scientific">Melipona quadrifasciata</name>
    <dbReference type="NCBI Taxonomy" id="166423"/>
    <lineage>
        <taxon>Eukaryota</taxon>
        <taxon>Metazoa</taxon>
        <taxon>Ecdysozoa</taxon>
        <taxon>Arthropoda</taxon>
        <taxon>Hexapoda</taxon>
        <taxon>Insecta</taxon>
        <taxon>Pterygota</taxon>
        <taxon>Neoptera</taxon>
        <taxon>Endopterygota</taxon>
        <taxon>Hymenoptera</taxon>
        <taxon>Apocrita</taxon>
        <taxon>Aculeata</taxon>
        <taxon>Apoidea</taxon>
        <taxon>Anthophila</taxon>
        <taxon>Apidae</taxon>
        <taxon>Melipona</taxon>
    </lineage>
</organism>
<gene>
    <name evidence="2" type="ORF">WN51_11130</name>
</gene>
<proteinExistence type="predicted"/>
<reference evidence="2 3" key="1">
    <citation type="submission" date="2015-07" db="EMBL/GenBank/DDBJ databases">
        <title>The genome of Melipona quadrifasciata.</title>
        <authorList>
            <person name="Pan H."/>
            <person name="Kapheim K."/>
        </authorList>
    </citation>
    <scope>NUCLEOTIDE SEQUENCE [LARGE SCALE GENOMIC DNA]</scope>
    <source>
        <strain evidence="2">0111107301</strain>
        <tissue evidence="2">Whole body</tissue>
    </source>
</reference>
<dbReference type="EMBL" id="KQ435740">
    <property type="protein sequence ID" value="KOX76803.1"/>
    <property type="molecule type" value="Genomic_DNA"/>
</dbReference>
<evidence type="ECO:0000256" key="1">
    <source>
        <dbReference type="SAM" id="MobiDB-lite"/>
    </source>
</evidence>
<name>A0A0M9A6A4_9HYME</name>
<keyword evidence="3" id="KW-1185">Reference proteome</keyword>
<evidence type="ECO:0000313" key="2">
    <source>
        <dbReference type="EMBL" id="KOX76803.1"/>
    </source>
</evidence>
<accession>A0A0M9A6A4</accession>
<evidence type="ECO:0000313" key="3">
    <source>
        <dbReference type="Proteomes" id="UP000053105"/>
    </source>
</evidence>
<dbReference type="Proteomes" id="UP000053105">
    <property type="component" value="Unassembled WGS sequence"/>
</dbReference>
<protein>
    <submittedName>
        <fullName evidence="2">Uncharacterized protein</fullName>
    </submittedName>
</protein>
<feature type="region of interest" description="Disordered" evidence="1">
    <location>
        <begin position="1"/>
        <end position="22"/>
    </location>
</feature>
<dbReference type="AlphaFoldDB" id="A0A0M9A6A4"/>
<sequence>MAISNQTTEFQVHPTAAQNQQDPGSLIQWRECAFTNASAKALQPWRIIVCGESRIPFAKAAVDHFIPGQKGSTPSLPGQMKLERSVYRFLPTLAAQPFGGIGEIAKFHFTKRKKRIFICRNDCSNNKNVGVGQAISFDIALDISNLEESAQPVLEGSGRRMGRIVMRFGKGSAKSSTYPRTPEVALGATKRYDQALLSRAKTRLSQIFKLHGMARCEQGRQGPTGSPRPLYSHPRTILIPPTVDSTWEEAERGTSFSFCVLAPVPFPQSVREIGFQEEVISSSKEVQCPNGGVPNEVYVRNKSSSEMARSVGEYLDKFAKIEIELNGFLQYSSWVRNRNLFLAARNLVFLAIEKARNFSRSIQHRKSTPNLRKLRARALYRPIHRSQTQTLAFPTLSNSKTLDDCNASVHPTDEPIRNNKYHTNGIHLITTDKPRFFSRISAHTYRTLNSGTGLEFDNCSRDLEDQHRTDYSSNRSLGDVAVLGNSVWVKFGVKVLSEGNPENWASGSMSQVLPALNKAAKKIYIGIPPRLTVTSIAGYRASLNRIIKNLKNMCLDLNDFLYKNTQTETLCPLRKVSSRNQQPSQIEPLRLVPTHDADAIILKSNHVNTQYRKAVQHRGPMIQEAVQVDDVRIQLFGKDSRWSWLNANEGEAEVNDRAKLPFLARDKHGTSDYASLKEKFVKSRGTQLGEHRHPATLDLVSSAIAINFSQDVKKIRLRRRSYECVNFITQSDFGGDNSENRASSGATLMQRKLAIVIHSHERSHIERQLDEKYCYSGLEYARILAQACQTSLALQCQFPIRVANVRILMEIAVFLYEKNTLYSTMLRRSISEERTAQETRTNSWPTGNDEPKGIAKENKLGLDLKRLQYTKDKSQSWNHSTFVSQTFFDKCYEDSSNNMECVMRQDVACTPRFFVFSTYFEISFLLSLKMDILELTFATLDILTSCSKWKSVHFFENCKNSRVRADRYQECYWLLRRHCITTWKKKLHDLYLRDSTEDTRNGFLAYFIYSVQRVLYFIHNMDMKIHNLPHRALRNANVLRMAQANYQHQSYI</sequence>